<accession>C5D073</accession>
<reference evidence="1" key="1">
    <citation type="submission" date="2009-06" db="EMBL/GenBank/DDBJ databases">
        <title>Complete sequence of chromosome 2 of Variovorax paradoxus S110.</title>
        <authorList>
            <consortium name="US DOE Joint Genome Institute"/>
            <person name="Lucas S."/>
            <person name="Copeland A."/>
            <person name="Lapidus A."/>
            <person name="Glavina del Rio T."/>
            <person name="Tice H."/>
            <person name="Bruce D."/>
            <person name="Goodwin L."/>
            <person name="Pitluck S."/>
            <person name="Chertkov O."/>
            <person name="Brettin T."/>
            <person name="Detter J.C."/>
            <person name="Han C."/>
            <person name="Larimer F."/>
            <person name="Land M."/>
            <person name="Hauser L."/>
            <person name="Kyrpides N."/>
            <person name="Ovchinnikova G."/>
            <person name="Orwin P."/>
            <person name="Leadbetter J.R."/>
            <person name="Spain J.C."/>
            <person name="Han J.I."/>
        </authorList>
    </citation>
    <scope>NUCLEOTIDE SEQUENCE</scope>
    <source>
        <strain evidence="1">S110</strain>
    </source>
</reference>
<proteinExistence type="predicted"/>
<evidence type="ECO:0000313" key="1">
    <source>
        <dbReference type="EMBL" id="ACS22417.1"/>
    </source>
</evidence>
<gene>
    <name evidence="1" type="ordered locus">Vapar_5828</name>
</gene>
<dbReference type="KEGG" id="vap:Vapar_5828"/>
<name>C5D073_VARPS</name>
<sequence length="30" mass="3263">MGLWSDDRVEAKADGLPFEVGMLSAKPDRA</sequence>
<dbReference type="EMBL" id="CP001636">
    <property type="protein sequence ID" value="ACS22417.1"/>
    <property type="molecule type" value="Genomic_DNA"/>
</dbReference>
<organism evidence="1">
    <name type="scientific">Variovorax paradoxus (strain S110)</name>
    <dbReference type="NCBI Taxonomy" id="543728"/>
    <lineage>
        <taxon>Bacteria</taxon>
        <taxon>Pseudomonadati</taxon>
        <taxon>Pseudomonadota</taxon>
        <taxon>Betaproteobacteria</taxon>
        <taxon>Burkholderiales</taxon>
        <taxon>Comamonadaceae</taxon>
        <taxon>Variovorax</taxon>
    </lineage>
</organism>
<dbReference type="STRING" id="543728.Vapar_5828"/>
<dbReference type="HOGENOM" id="CLU_3406003_0_0_4"/>
<protein>
    <submittedName>
        <fullName evidence="1">Uncharacterized protein</fullName>
    </submittedName>
</protein>
<dbReference type="AlphaFoldDB" id="C5D073"/>